<dbReference type="InterPro" id="IPR036680">
    <property type="entry name" value="SPOR-like_sf"/>
</dbReference>
<accession>A0A072MWW4</accession>
<evidence type="ECO:0000256" key="2">
    <source>
        <dbReference type="SAM" id="Phobius"/>
    </source>
</evidence>
<sequence>MSRDYARKDRQAKPSATPRKKQSKPVRSPKPRSKPASPAHRQQGGLSLKWILSLAAVGGFIGFIVYLNGLPTNNSQKADRQTTQPEVQETPAPEATAQQDGKKQNFRFYEMLPESEVIPPDVEEYTPGPAKQSYNYLVQSGSFRSKEDAERQRAQIAFQGLRASVQRIDLDSGSIWYRVNVGPFTSRSQMNSAIDKLVSINIQPLIRKIPKEG</sequence>
<dbReference type="Proteomes" id="UP000035057">
    <property type="component" value="Unassembled WGS sequence"/>
</dbReference>
<dbReference type="SUPFAM" id="SSF110997">
    <property type="entry name" value="Sporulation related repeat"/>
    <property type="match status" value="1"/>
</dbReference>
<dbReference type="PANTHER" id="PTHR38687">
    <property type="entry name" value="CELL DIVISION PROTEIN DEDD-RELATED"/>
    <property type="match status" value="1"/>
</dbReference>
<feature type="compositionally biased region" description="Basic and acidic residues" evidence="1">
    <location>
        <begin position="1"/>
        <end position="12"/>
    </location>
</feature>
<evidence type="ECO:0000313" key="4">
    <source>
        <dbReference type="EMBL" id="KEF29751.1"/>
    </source>
</evidence>
<feature type="compositionally biased region" description="Polar residues" evidence="1">
    <location>
        <begin position="75"/>
        <end position="87"/>
    </location>
</feature>
<keyword evidence="2" id="KW-0472">Membrane</keyword>
<dbReference type="RefSeq" id="WP_036134732.1">
    <property type="nucleotide sequence ID" value="NZ_ANIE01000010.1"/>
</dbReference>
<dbReference type="PATRIC" id="fig|1137280.3.peg.3406"/>
<feature type="region of interest" description="Disordered" evidence="1">
    <location>
        <begin position="75"/>
        <end position="102"/>
    </location>
</feature>
<dbReference type="PROSITE" id="PS51724">
    <property type="entry name" value="SPOR"/>
    <property type="match status" value="1"/>
</dbReference>
<gene>
    <name evidence="4" type="ORF">D777_00256</name>
</gene>
<feature type="compositionally biased region" description="Basic residues" evidence="1">
    <location>
        <begin position="18"/>
        <end position="33"/>
    </location>
</feature>
<evidence type="ECO:0000256" key="1">
    <source>
        <dbReference type="SAM" id="MobiDB-lite"/>
    </source>
</evidence>
<keyword evidence="5" id="KW-1185">Reference proteome</keyword>
<keyword evidence="2" id="KW-1133">Transmembrane helix</keyword>
<dbReference type="GO" id="GO:0051301">
    <property type="term" value="P:cell division"/>
    <property type="evidence" value="ECO:0007669"/>
    <property type="project" value="UniProtKB-KW"/>
</dbReference>
<dbReference type="InterPro" id="IPR007730">
    <property type="entry name" value="SPOR-like_dom"/>
</dbReference>
<keyword evidence="2" id="KW-0812">Transmembrane</keyword>
<dbReference type="OrthoDB" id="8558195at2"/>
<dbReference type="InterPro" id="IPR052521">
    <property type="entry name" value="Cell_div_SPOR-domain"/>
</dbReference>
<dbReference type="STRING" id="1137280.D777_00256"/>
<dbReference type="Pfam" id="PF05036">
    <property type="entry name" value="SPOR"/>
    <property type="match status" value="1"/>
</dbReference>
<dbReference type="GO" id="GO:0042834">
    <property type="term" value="F:peptidoglycan binding"/>
    <property type="evidence" value="ECO:0007669"/>
    <property type="project" value="InterPro"/>
</dbReference>
<name>A0A072MWW4_9GAMM</name>
<dbReference type="AlphaFoldDB" id="A0A072MWW4"/>
<dbReference type="PANTHER" id="PTHR38687:SF2">
    <property type="entry name" value="CELL DIVISION PROTEIN FTSN"/>
    <property type="match status" value="1"/>
</dbReference>
<keyword evidence="4" id="KW-0132">Cell division</keyword>
<dbReference type="Gene3D" id="3.30.70.1070">
    <property type="entry name" value="Sporulation related repeat"/>
    <property type="match status" value="1"/>
</dbReference>
<comment type="caution">
    <text evidence="4">The sequence shown here is derived from an EMBL/GenBank/DDBJ whole genome shotgun (WGS) entry which is preliminary data.</text>
</comment>
<evidence type="ECO:0000259" key="3">
    <source>
        <dbReference type="PROSITE" id="PS51724"/>
    </source>
</evidence>
<keyword evidence="4" id="KW-0131">Cell cycle</keyword>
<dbReference type="EMBL" id="ANIE01000010">
    <property type="protein sequence ID" value="KEF29751.1"/>
    <property type="molecule type" value="Genomic_DNA"/>
</dbReference>
<feature type="region of interest" description="Disordered" evidence="1">
    <location>
        <begin position="1"/>
        <end position="43"/>
    </location>
</feature>
<feature type="domain" description="SPOR" evidence="3">
    <location>
        <begin position="130"/>
        <end position="209"/>
    </location>
</feature>
<reference evidence="4 5" key="1">
    <citation type="submission" date="2012-12" db="EMBL/GenBank/DDBJ databases">
        <title>Genome assembly of Marinobacter sp. AK21.</title>
        <authorList>
            <person name="Khatri I."/>
            <person name="Kumar R."/>
            <person name="Vaidya B."/>
            <person name="Subramanian S."/>
            <person name="Pinnaka A."/>
        </authorList>
    </citation>
    <scope>NUCLEOTIDE SEQUENCE [LARGE SCALE GENOMIC DNA]</scope>
    <source>
        <strain evidence="4 5">AK21</strain>
    </source>
</reference>
<feature type="transmembrane region" description="Helical" evidence="2">
    <location>
        <begin position="50"/>
        <end position="67"/>
    </location>
</feature>
<evidence type="ECO:0000313" key="5">
    <source>
        <dbReference type="Proteomes" id="UP000035057"/>
    </source>
</evidence>
<protein>
    <submittedName>
        <fullName evidence="4">Cell division protein FtsN</fullName>
    </submittedName>
</protein>
<organism evidence="4 5">
    <name type="scientific">Marinobacter nitratireducens</name>
    <dbReference type="NCBI Taxonomy" id="1137280"/>
    <lineage>
        <taxon>Bacteria</taxon>
        <taxon>Pseudomonadati</taxon>
        <taxon>Pseudomonadota</taxon>
        <taxon>Gammaproteobacteria</taxon>
        <taxon>Pseudomonadales</taxon>
        <taxon>Marinobacteraceae</taxon>
        <taxon>Marinobacter</taxon>
    </lineage>
</organism>
<proteinExistence type="predicted"/>